<gene>
    <name evidence="1" type="ORF">SAMN04488125_101394</name>
</gene>
<sequence length="55" mass="6204">MLNVLLQHPYTGHRTARPGILRMVVSPYPYAITYCVMGDEIVVLGVRHTARRPLA</sequence>
<dbReference type="AlphaFoldDB" id="A0A1I3YY59"/>
<evidence type="ECO:0000313" key="2">
    <source>
        <dbReference type="Proteomes" id="UP000198804"/>
    </source>
</evidence>
<reference evidence="2" key="1">
    <citation type="submission" date="2016-10" db="EMBL/GenBank/DDBJ databases">
        <authorList>
            <person name="Varghese N."/>
            <person name="Submissions S."/>
        </authorList>
    </citation>
    <scope>NUCLEOTIDE SEQUENCE [LARGE SCALE GENOMIC DNA]</scope>
    <source>
        <strain evidence="2">CGMCC 1.6474</strain>
    </source>
</reference>
<dbReference type="InterPro" id="IPR035093">
    <property type="entry name" value="RelE/ParE_toxin_dom_sf"/>
</dbReference>
<evidence type="ECO:0000313" key="1">
    <source>
        <dbReference type="EMBL" id="SFK36126.1"/>
    </source>
</evidence>
<dbReference type="EMBL" id="FOSV01000001">
    <property type="protein sequence ID" value="SFK36126.1"/>
    <property type="molecule type" value="Genomic_DNA"/>
</dbReference>
<organism evidence="1 2">
    <name type="scientific">Methylorubrum salsuginis</name>
    <dbReference type="NCBI Taxonomy" id="414703"/>
    <lineage>
        <taxon>Bacteria</taxon>
        <taxon>Pseudomonadati</taxon>
        <taxon>Pseudomonadota</taxon>
        <taxon>Alphaproteobacteria</taxon>
        <taxon>Hyphomicrobiales</taxon>
        <taxon>Methylobacteriaceae</taxon>
        <taxon>Methylorubrum</taxon>
    </lineage>
</organism>
<proteinExistence type="predicted"/>
<protein>
    <recommendedName>
        <fullName evidence="3">ParE toxin of type II toxin-antitoxin system, parDE</fullName>
    </recommendedName>
</protein>
<dbReference type="Gene3D" id="3.30.2310.20">
    <property type="entry name" value="RelE-like"/>
    <property type="match status" value="1"/>
</dbReference>
<dbReference type="STRING" id="414703.SAMN04488125_101394"/>
<evidence type="ECO:0008006" key="3">
    <source>
        <dbReference type="Google" id="ProtNLM"/>
    </source>
</evidence>
<dbReference type="RefSeq" id="WP_244535248.1">
    <property type="nucleotide sequence ID" value="NZ_FOSV01000001.1"/>
</dbReference>
<name>A0A1I3YY59_9HYPH</name>
<dbReference type="Proteomes" id="UP000198804">
    <property type="component" value="Unassembled WGS sequence"/>
</dbReference>
<keyword evidence="2" id="KW-1185">Reference proteome</keyword>
<accession>A0A1I3YY59</accession>